<dbReference type="AlphaFoldDB" id="A0AAD5SN51"/>
<accession>A0AAD5SN51</accession>
<sequence>MHNTSSDTTSFEEVAATKLKRTRSSWKRKISAAAATVLITEEESDEKLANNEKIKLELLALSKNRKSQELCMMTKGKKNLSNVYRYLQ</sequence>
<gene>
    <name evidence="1" type="ORF">HK100_008799</name>
</gene>
<reference evidence="1" key="1">
    <citation type="submission" date="2020-05" db="EMBL/GenBank/DDBJ databases">
        <title>Phylogenomic resolution of chytrid fungi.</title>
        <authorList>
            <person name="Stajich J.E."/>
            <person name="Amses K."/>
            <person name="Simmons R."/>
            <person name="Seto K."/>
            <person name="Myers J."/>
            <person name="Bonds A."/>
            <person name="Quandt C.A."/>
            <person name="Barry K."/>
            <person name="Liu P."/>
            <person name="Grigoriev I."/>
            <person name="Longcore J.E."/>
            <person name="James T.Y."/>
        </authorList>
    </citation>
    <scope>NUCLEOTIDE SEQUENCE</scope>
    <source>
        <strain evidence="1">JEL0513</strain>
    </source>
</reference>
<evidence type="ECO:0000313" key="1">
    <source>
        <dbReference type="EMBL" id="KAJ3086134.1"/>
    </source>
</evidence>
<dbReference type="Proteomes" id="UP001211907">
    <property type="component" value="Unassembled WGS sequence"/>
</dbReference>
<keyword evidence="2" id="KW-1185">Reference proteome</keyword>
<dbReference type="EMBL" id="JADGJH010004355">
    <property type="protein sequence ID" value="KAJ3086134.1"/>
    <property type="molecule type" value="Genomic_DNA"/>
</dbReference>
<protein>
    <submittedName>
        <fullName evidence="1">Uncharacterized protein</fullName>
    </submittedName>
</protein>
<evidence type="ECO:0000313" key="2">
    <source>
        <dbReference type="Proteomes" id="UP001211907"/>
    </source>
</evidence>
<proteinExistence type="predicted"/>
<name>A0AAD5SN51_9FUNG</name>
<feature type="non-terminal residue" evidence="1">
    <location>
        <position position="1"/>
    </location>
</feature>
<comment type="caution">
    <text evidence="1">The sequence shown here is derived from an EMBL/GenBank/DDBJ whole genome shotgun (WGS) entry which is preliminary data.</text>
</comment>
<organism evidence="1 2">
    <name type="scientific">Physocladia obscura</name>
    <dbReference type="NCBI Taxonomy" id="109957"/>
    <lineage>
        <taxon>Eukaryota</taxon>
        <taxon>Fungi</taxon>
        <taxon>Fungi incertae sedis</taxon>
        <taxon>Chytridiomycota</taxon>
        <taxon>Chytridiomycota incertae sedis</taxon>
        <taxon>Chytridiomycetes</taxon>
        <taxon>Chytridiales</taxon>
        <taxon>Chytriomycetaceae</taxon>
        <taxon>Physocladia</taxon>
    </lineage>
</organism>